<sequence>MNHIQTEKCKCFFQLGLLYFCFSVDRRTLSFFLSLFCRVVSFAVLLYHSSSSSI</sequence>
<evidence type="ECO:0000256" key="1">
    <source>
        <dbReference type="SAM" id="Phobius"/>
    </source>
</evidence>
<dbReference type="Proteomes" id="UP001203297">
    <property type="component" value="Unassembled WGS sequence"/>
</dbReference>
<reference evidence="2" key="1">
    <citation type="journal article" date="2022" name="New Phytol.">
        <title>Evolutionary transition to the ectomycorrhizal habit in the genomes of a hyperdiverse lineage of mushroom-forming fungi.</title>
        <authorList>
            <person name="Looney B."/>
            <person name="Miyauchi S."/>
            <person name="Morin E."/>
            <person name="Drula E."/>
            <person name="Courty P.E."/>
            <person name="Kohler A."/>
            <person name="Kuo A."/>
            <person name="LaButti K."/>
            <person name="Pangilinan J."/>
            <person name="Lipzen A."/>
            <person name="Riley R."/>
            <person name="Andreopoulos W."/>
            <person name="He G."/>
            <person name="Johnson J."/>
            <person name="Nolan M."/>
            <person name="Tritt A."/>
            <person name="Barry K.W."/>
            <person name="Grigoriev I.V."/>
            <person name="Nagy L.G."/>
            <person name="Hibbett D."/>
            <person name="Henrissat B."/>
            <person name="Matheny P.B."/>
            <person name="Labbe J."/>
            <person name="Martin F.M."/>
        </authorList>
    </citation>
    <scope>NUCLEOTIDE SEQUENCE</scope>
    <source>
        <strain evidence="2">BPL690</strain>
    </source>
</reference>
<accession>A0AAD4M263</accession>
<dbReference type="AlphaFoldDB" id="A0AAD4M263"/>
<evidence type="ECO:0000313" key="2">
    <source>
        <dbReference type="EMBL" id="KAI0299084.1"/>
    </source>
</evidence>
<keyword evidence="1" id="KW-0812">Transmembrane</keyword>
<keyword evidence="1" id="KW-0472">Membrane</keyword>
<protein>
    <submittedName>
        <fullName evidence="2">Uncharacterized protein</fullName>
    </submittedName>
</protein>
<organism evidence="2 3">
    <name type="scientific">Multifurca ochricompacta</name>
    <dbReference type="NCBI Taxonomy" id="376703"/>
    <lineage>
        <taxon>Eukaryota</taxon>
        <taxon>Fungi</taxon>
        <taxon>Dikarya</taxon>
        <taxon>Basidiomycota</taxon>
        <taxon>Agaricomycotina</taxon>
        <taxon>Agaricomycetes</taxon>
        <taxon>Russulales</taxon>
        <taxon>Russulaceae</taxon>
        <taxon>Multifurca</taxon>
    </lineage>
</organism>
<feature type="transmembrane region" description="Helical" evidence="1">
    <location>
        <begin position="29"/>
        <end position="47"/>
    </location>
</feature>
<gene>
    <name evidence="2" type="ORF">B0F90DRAFT_1728925</name>
</gene>
<evidence type="ECO:0000313" key="3">
    <source>
        <dbReference type="Proteomes" id="UP001203297"/>
    </source>
</evidence>
<comment type="caution">
    <text evidence="2">The sequence shown here is derived from an EMBL/GenBank/DDBJ whole genome shotgun (WGS) entry which is preliminary data.</text>
</comment>
<proteinExistence type="predicted"/>
<name>A0AAD4M263_9AGAM</name>
<dbReference type="EMBL" id="WTXG01000024">
    <property type="protein sequence ID" value="KAI0299084.1"/>
    <property type="molecule type" value="Genomic_DNA"/>
</dbReference>
<keyword evidence="3" id="KW-1185">Reference proteome</keyword>
<keyword evidence="1" id="KW-1133">Transmembrane helix</keyword>